<dbReference type="PANTHER" id="PTHR11136:SF0">
    <property type="entry name" value="DIHYDROFOLATE SYNTHETASE-RELATED"/>
    <property type="match status" value="1"/>
</dbReference>
<keyword evidence="11 21" id="KW-0067">ATP-binding</keyword>
<dbReference type="SUPFAM" id="SSF53623">
    <property type="entry name" value="MurD-like peptide ligases, catalytic domain"/>
    <property type="match status" value="1"/>
</dbReference>
<dbReference type="PANTHER" id="PTHR11136">
    <property type="entry name" value="FOLYLPOLYGLUTAMATE SYNTHASE-RELATED"/>
    <property type="match status" value="1"/>
</dbReference>
<dbReference type="GO" id="GO:0005524">
    <property type="term" value="F:ATP binding"/>
    <property type="evidence" value="ECO:0007669"/>
    <property type="project" value="UniProtKB-KW"/>
</dbReference>
<evidence type="ECO:0000256" key="3">
    <source>
        <dbReference type="ARBA" id="ARBA00005150"/>
    </source>
</evidence>
<evidence type="ECO:0000256" key="17">
    <source>
        <dbReference type="ARBA" id="ARBA00047493"/>
    </source>
</evidence>
<keyword evidence="13" id="KW-0289">Folate biosynthesis</keyword>
<dbReference type="Pfam" id="PF08245">
    <property type="entry name" value="Mur_ligase_M"/>
    <property type="match status" value="1"/>
</dbReference>
<keyword evidence="9" id="KW-0479">Metal-binding</keyword>
<evidence type="ECO:0000256" key="20">
    <source>
        <dbReference type="ARBA" id="ARBA00049161"/>
    </source>
</evidence>
<comment type="pathway">
    <text evidence="3">Cofactor biosynthesis; tetrahydrofolylpolyglutamate biosynthesis.</text>
</comment>
<dbReference type="EC" id="6.3.2.12" evidence="5"/>
<reference evidence="25" key="1">
    <citation type="submission" date="2016-11" db="EMBL/GenBank/DDBJ databases">
        <title>Halolamina sediminis sp. nov., an extremely halophilic archaeon isolated from solar salt.</title>
        <authorList>
            <person name="Koh H.-W."/>
            <person name="Rani S."/>
            <person name="Park S.-J."/>
        </authorList>
    </citation>
    <scope>NUCLEOTIDE SEQUENCE [LARGE SCALE GENOMIC DNA]</scope>
    <source>
        <strain evidence="25">Hb3</strain>
    </source>
</reference>
<evidence type="ECO:0000259" key="22">
    <source>
        <dbReference type="Pfam" id="PF02875"/>
    </source>
</evidence>
<comment type="similarity">
    <text evidence="4 21">Belongs to the folylpolyglutamate synthase family.</text>
</comment>
<dbReference type="InterPro" id="IPR004101">
    <property type="entry name" value="Mur_ligase_C"/>
</dbReference>
<dbReference type="InterPro" id="IPR001645">
    <property type="entry name" value="Folylpolyglutamate_synth"/>
</dbReference>
<evidence type="ECO:0000256" key="6">
    <source>
        <dbReference type="ARBA" id="ARBA00013025"/>
    </source>
</evidence>
<dbReference type="EC" id="6.3.2.17" evidence="6"/>
<evidence type="ECO:0000313" key="25">
    <source>
        <dbReference type="Proteomes" id="UP000181985"/>
    </source>
</evidence>
<comment type="catalytic activity">
    <reaction evidence="19">
        <text>(6R)-5,10-methylenetetrahydrofolyl-(gamma-L-Glu)(n) + L-glutamate + ATP = (6R)-5,10-methylenetetrahydrofolyl-(gamma-L-Glu)(n+1) + ADP + phosphate + H(+)</text>
        <dbReference type="Rhea" id="RHEA:51912"/>
        <dbReference type="Rhea" id="RHEA-COMP:13257"/>
        <dbReference type="Rhea" id="RHEA-COMP:13258"/>
        <dbReference type="ChEBI" id="CHEBI:15378"/>
        <dbReference type="ChEBI" id="CHEBI:29985"/>
        <dbReference type="ChEBI" id="CHEBI:30616"/>
        <dbReference type="ChEBI" id="CHEBI:43474"/>
        <dbReference type="ChEBI" id="CHEBI:136572"/>
        <dbReference type="ChEBI" id="CHEBI:456216"/>
        <dbReference type="EC" id="6.3.2.17"/>
    </reaction>
</comment>
<dbReference type="GO" id="GO:0046654">
    <property type="term" value="P:tetrahydrofolate biosynthetic process"/>
    <property type="evidence" value="ECO:0007669"/>
    <property type="project" value="UniProtKB-UniPathway"/>
</dbReference>
<evidence type="ECO:0000256" key="7">
    <source>
        <dbReference type="ARBA" id="ARBA00019357"/>
    </source>
</evidence>
<dbReference type="SUPFAM" id="SSF53244">
    <property type="entry name" value="MurD-like peptide ligases, peptide-binding domain"/>
    <property type="match status" value="1"/>
</dbReference>
<proteinExistence type="inferred from homology"/>
<dbReference type="GO" id="GO:0008841">
    <property type="term" value="F:dihydrofolate synthase activity"/>
    <property type="evidence" value="ECO:0007669"/>
    <property type="project" value="UniProtKB-EC"/>
</dbReference>
<dbReference type="OrthoDB" id="9809356at2"/>
<evidence type="ECO:0000259" key="23">
    <source>
        <dbReference type="Pfam" id="PF08245"/>
    </source>
</evidence>
<sequence length="444" mass="46698">MTDRALPASLPAWLARLEAAHPTGIDLGLERVAEVARRMGLLEAPLAPRVITVAGTNGKGSTVAMLEALARAHGLSTAAYTSPHLLRYNERLRLDGRPADDATLIAGFEAVEAARLAGEPISLTYFEVGTLGALWAIGRQRPALAILEVGLGGRLDAVNVVDPDVAVITTVAQDHAAFLGTDLEGIGREKAGILRPRRPAVLGSTTLPSSVRAVAEQQGARVVALGEAFRREGEGDAWRWSGQGGDGRPLDLEGLPDPGLPLDNAATALQALALAEVSLEQGACRRALSTVELPGRLQWRGQWCLDVGHNPHAAAYVAGRLAARPCSGRTIGLIGMLGDKDADGVIAALAPVVDAWVPVSLEGERARSAEDLAERLALQEAVVWHRGDSPAEAADWLSARLAPEDRILVCGSFFTVAAVLEWLLAAEQATGQTAQEATRIEGAR</sequence>
<evidence type="ECO:0000256" key="13">
    <source>
        <dbReference type="ARBA" id="ARBA00022909"/>
    </source>
</evidence>
<comment type="catalytic activity">
    <reaction evidence="20">
        <text>7,8-dihydropteroate + L-glutamate + ATP = 7,8-dihydrofolate + ADP + phosphate + H(+)</text>
        <dbReference type="Rhea" id="RHEA:23584"/>
        <dbReference type="ChEBI" id="CHEBI:15378"/>
        <dbReference type="ChEBI" id="CHEBI:17839"/>
        <dbReference type="ChEBI" id="CHEBI:29985"/>
        <dbReference type="ChEBI" id="CHEBI:30616"/>
        <dbReference type="ChEBI" id="CHEBI:43474"/>
        <dbReference type="ChEBI" id="CHEBI:57451"/>
        <dbReference type="ChEBI" id="CHEBI:456216"/>
        <dbReference type="EC" id="6.3.2.12"/>
    </reaction>
</comment>
<comment type="catalytic activity">
    <reaction evidence="18">
        <text>10-formyltetrahydrofolyl-(gamma-L-Glu)(n) + L-glutamate + ATP = 10-formyltetrahydrofolyl-(gamma-L-Glu)(n+1) + ADP + phosphate + H(+)</text>
        <dbReference type="Rhea" id="RHEA:51904"/>
        <dbReference type="Rhea" id="RHEA-COMP:13088"/>
        <dbReference type="Rhea" id="RHEA-COMP:14300"/>
        <dbReference type="ChEBI" id="CHEBI:15378"/>
        <dbReference type="ChEBI" id="CHEBI:29985"/>
        <dbReference type="ChEBI" id="CHEBI:30616"/>
        <dbReference type="ChEBI" id="CHEBI:43474"/>
        <dbReference type="ChEBI" id="CHEBI:134413"/>
        <dbReference type="ChEBI" id="CHEBI:456216"/>
        <dbReference type="EC" id="6.3.2.17"/>
    </reaction>
</comment>
<dbReference type="GO" id="GO:0005737">
    <property type="term" value="C:cytoplasm"/>
    <property type="evidence" value="ECO:0007669"/>
    <property type="project" value="TreeGrafter"/>
</dbReference>
<gene>
    <name evidence="24" type="ORF">BOX17_14095</name>
</gene>
<dbReference type="NCBIfam" id="NF008101">
    <property type="entry name" value="PRK10846.1"/>
    <property type="match status" value="1"/>
</dbReference>
<evidence type="ECO:0000256" key="8">
    <source>
        <dbReference type="ARBA" id="ARBA00022598"/>
    </source>
</evidence>
<evidence type="ECO:0000313" key="24">
    <source>
        <dbReference type="EMBL" id="APE31985.1"/>
    </source>
</evidence>
<dbReference type="Gene3D" id="3.90.190.20">
    <property type="entry name" value="Mur ligase, C-terminal domain"/>
    <property type="match status" value="1"/>
</dbReference>
<organism evidence="24 25">
    <name type="scientific">Halomonas aestuarii</name>
    <dbReference type="NCBI Taxonomy" id="1897729"/>
    <lineage>
        <taxon>Bacteria</taxon>
        <taxon>Pseudomonadati</taxon>
        <taxon>Pseudomonadota</taxon>
        <taxon>Gammaproteobacteria</taxon>
        <taxon>Oceanospirillales</taxon>
        <taxon>Halomonadaceae</taxon>
        <taxon>Halomonas</taxon>
    </lineage>
</organism>
<feature type="domain" description="Mur ligase C-terminal" evidence="22">
    <location>
        <begin position="295"/>
        <end position="413"/>
    </location>
</feature>
<dbReference type="GO" id="GO:0046656">
    <property type="term" value="P:folic acid biosynthetic process"/>
    <property type="evidence" value="ECO:0007669"/>
    <property type="project" value="UniProtKB-KW"/>
</dbReference>
<name>A0A1J0VIZ2_9GAMM</name>
<evidence type="ECO:0000256" key="4">
    <source>
        <dbReference type="ARBA" id="ARBA00008276"/>
    </source>
</evidence>
<keyword evidence="25" id="KW-1185">Reference proteome</keyword>
<evidence type="ECO:0000256" key="14">
    <source>
        <dbReference type="ARBA" id="ARBA00030048"/>
    </source>
</evidence>
<keyword evidence="12" id="KW-0460">Magnesium</keyword>
<evidence type="ECO:0000256" key="10">
    <source>
        <dbReference type="ARBA" id="ARBA00022741"/>
    </source>
</evidence>
<dbReference type="EMBL" id="CP018139">
    <property type="protein sequence ID" value="APE31985.1"/>
    <property type="molecule type" value="Genomic_DNA"/>
</dbReference>
<dbReference type="PIRSF" id="PIRSF001563">
    <property type="entry name" value="Folylpolyglu_synth"/>
    <property type="match status" value="1"/>
</dbReference>
<dbReference type="NCBIfam" id="TIGR01499">
    <property type="entry name" value="folC"/>
    <property type="match status" value="1"/>
</dbReference>
<dbReference type="InterPro" id="IPR013221">
    <property type="entry name" value="Mur_ligase_cen"/>
</dbReference>
<accession>A0A1J0VIZ2</accession>
<dbReference type="InterPro" id="IPR036565">
    <property type="entry name" value="Mur-like_cat_sf"/>
</dbReference>
<keyword evidence="8 21" id="KW-0436">Ligase</keyword>
<comment type="function">
    <text evidence="1">Functions in two distinct reactions of the de novo folate biosynthetic pathway. Catalyzes the addition of a glutamate residue to dihydropteroate (7,8-dihydropteroate or H2Pte) to form dihydrofolate (7,8-dihydrofolate monoglutamate or H2Pte-Glu). Also catalyzes successive additions of L-glutamate to tetrahydrofolate or 10-formyltetrahydrofolate or 5,10-methylenetetrahydrofolate, leading to folylpolyglutamate derivatives.</text>
</comment>
<evidence type="ECO:0000256" key="11">
    <source>
        <dbReference type="ARBA" id="ARBA00022840"/>
    </source>
</evidence>
<dbReference type="AlphaFoldDB" id="A0A1J0VIZ2"/>
<feature type="domain" description="Mur ligase central" evidence="23">
    <location>
        <begin position="53"/>
        <end position="224"/>
    </location>
</feature>
<dbReference type="KEGG" id="hsi:BOX17_14095"/>
<protein>
    <recommendedName>
        <fullName evidence="7">Dihydrofolate synthase/folylpolyglutamate synthase</fullName>
        <ecNumber evidence="5">6.3.2.12</ecNumber>
        <ecNumber evidence="6">6.3.2.17</ecNumber>
    </recommendedName>
    <alternativeName>
        <fullName evidence="16">Folylpoly-gamma-glutamate synthetase-dihydrofolate synthetase</fullName>
    </alternativeName>
    <alternativeName>
        <fullName evidence="14">Folylpolyglutamate synthetase</fullName>
    </alternativeName>
    <alternativeName>
        <fullName evidence="15">Tetrahydrofolylpolyglutamate synthase</fullName>
    </alternativeName>
</protein>
<evidence type="ECO:0000256" key="18">
    <source>
        <dbReference type="ARBA" id="ARBA00047808"/>
    </source>
</evidence>
<evidence type="ECO:0000256" key="19">
    <source>
        <dbReference type="ARBA" id="ARBA00049035"/>
    </source>
</evidence>
<evidence type="ECO:0000256" key="5">
    <source>
        <dbReference type="ARBA" id="ARBA00013023"/>
    </source>
</evidence>
<evidence type="ECO:0000256" key="21">
    <source>
        <dbReference type="PIRNR" id="PIRNR001563"/>
    </source>
</evidence>
<dbReference type="Pfam" id="PF02875">
    <property type="entry name" value="Mur_ligase_C"/>
    <property type="match status" value="1"/>
</dbReference>
<evidence type="ECO:0000256" key="1">
    <source>
        <dbReference type="ARBA" id="ARBA00002714"/>
    </source>
</evidence>
<dbReference type="GO" id="GO:0004326">
    <property type="term" value="F:tetrahydrofolylpolyglutamate synthase activity"/>
    <property type="evidence" value="ECO:0007669"/>
    <property type="project" value="UniProtKB-EC"/>
</dbReference>
<evidence type="ECO:0000256" key="15">
    <source>
        <dbReference type="ARBA" id="ARBA00030592"/>
    </source>
</evidence>
<dbReference type="Proteomes" id="UP000181985">
    <property type="component" value="Chromosome"/>
</dbReference>
<evidence type="ECO:0000256" key="16">
    <source>
        <dbReference type="ARBA" id="ARBA00032510"/>
    </source>
</evidence>
<evidence type="ECO:0000256" key="12">
    <source>
        <dbReference type="ARBA" id="ARBA00022842"/>
    </source>
</evidence>
<evidence type="ECO:0000256" key="9">
    <source>
        <dbReference type="ARBA" id="ARBA00022723"/>
    </source>
</evidence>
<dbReference type="Gene3D" id="3.40.1190.10">
    <property type="entry name" value="Mur-like, catalytic domain"/>
    <property type="match status" value="1"/>
</dbReference>
<dbReference type="GO" id="GO:0046872">
    <property type="term" value="F:metal ion binding"/>
    <property type="evidence" value="ECO:0007669"/>
    <property type="project" value="UniProtKB-KW"/>
</dbReference>
<comment type="pathway">
    <text evidence="2">Cofactor biosynthesis; tetrahydrofolate biosynthesis; 7,8-dihydrofolate from 2-amino-4-hydroxy-6-hydroxymethyl-7,8-dihydropteridine diphosphate and 4-aminobenzoate: step 2/2.</text>
</comment>
<dbReference type="InterPro" id="IPR036615">
    <property type="entry name" value="Mur_ligase_C_dom_sf"/>
</dbReference>
<dbReference type="UniPathway" id="UPA00077">
    <property type="reaction ID" value="UER00157"/>
</dbReference>
<comment type="catalytic activity">
    <reaction evidence="17">
        <text>(6S)-5,6,7,8-tetrahydrofolyl-(gamma-L-Glu)(n) + L-glutamate + ATP = (6S)-5,6,7,8-tetrahydrofolyl-(gamma-L-Glu)(n+1) + ADP + phosphate + H(+)</text>
        <dbReference type="Rhea" id="RHEA:10580"/>
        <dbReference type="Rhea" id="RHEA-COMP:14738"/>
        <dbReference type="Rhea" id="RHEA-COMP:14740"/>
        <dbReference type="ChEBI" id="CHEBI:15378"/>
        <dbReference type="ChEBI" id="CHEBI:29985"/>
        <dbReference type="ChEBI" id="CHEBI:30616"/>
        <dbReference type="ChEBI" id="CHEBI:43474"/>
        <dbReference type="ChEBI" id="CHEBI:141005"/>
        <dbReference type="ChEBI" id="CHEBI:456216"/>
        <dbReference type="EC" id="6.3.2.17"/>
    </reaction>
</comment>
<dbReference type="RefSeq" id="WP_071945649.1">
    <property type="nucleotide sequence ID" value="NZ_CP018139.1"/>
</dbReference>
<keyword evidence="10 21" id="KW-0547">Nucleotide-binding</keyword>
<evidence type="ECO:0000256" key="2">
    <source>
        <dbReference type="ARBA" id="ARBA00004799"/>
    </source>
</evidence>